<sequence>MKLLIVILGMVCIHLVPPSAPRPVECSPQHRSGPLQKSRSSYLPSFLWSKKSRSRLVSSLFCRREDAVEDEVDPRQVRAVARLKELQDAYNDMGHIYGHKSNTMKSLETMANEKEQSLKLNTKPHIGADREKRSHSPSKKLVWKQFGEYGAPPLKYISPSDIDWRAVKVPIQTPHRPCQGIHPPSMEAVVDLILICFCFAIRHRGTYLQLSMFLNTQLHEETDNEAMNNAYLFSPFVNRSEDGSPPNEFFDSLGGWRTRETLTYIR</sequence>
<dbReference type="Proteomes" id="UP000320475">
    <property type="component" value="Unassembled WGS sequence"/>
</dbReference>
<dbReference type="VEuPathDB" id="FungiDB:SeMB42_g06242"/>
<feature type="signal peptide" evidence="1">
    <location>
        <begin position="1"/>
        <end position="26"/>
    </location>
</feature>
<proteinExistence type="predicted"/>
<accession>A0A507D1G6</accession>
<comment type="caution">
    <text evidence="2">The sequence shown here is derived from an EMBL/GenBank/DDBJ whole genome shotgun (WGS) entry which is preliminary data.</text>
</comment>
<protein>
    <submittedName>
        <fullName evidence="2">Uncharacterized protein</fullName>
    </submittedName>
</protein>
<dbReference type="EMBL" id="QEAM01000145">
    <property type="protein sequence ID" value="TPX45302.1"/>
    <property type="molecule type" value="Genomic_DNA"/>
</dbReference>
<evidence type="ECO:0000313" key="2">
    <source>
        <dbReference type="EMBL" id="TPX45302.1"/>
    </source>
</evidence>
<feature type="chain" id="PRO_5021359192" evidence="1">
    <location>
        <begin position="27"/>
        <end position="266"/>
    </location>
</feature>
<evidence type="ECO:0000313" key="3">
    <source>
        <dbReference type="Proteomes" id="UP000320475"/>
    </source>
</evidence>
<reference evidence="2 3" key="1">
    <citation type="journal article" date="2019" name="Sci. Rep.">
        <title>Comparative genomics of chytrid fungi reveal insights into the obligate biotrophic and pathogenic lifestyle of Synchytrium endobioticum.</title>
        <authorList>
            <person name="van de Vossenberg B.T.L.H."/>
            <person name="Warris S."/>
            <person name="Nguyen H.D.T."/>
            <person name="van Gent-Pelzer M.P.E."/>
            <person name="Joly D.L."/>
            <person name="van de Geest H.C."/>
            <person name="Bonants P.J.M."/>
            <person name="Smith D.S."/>
            <person name="Levesque C.A."/>
            <person name="van der Lee T.A.J."/>
        </authorList>
    </citation>
    <scope>NUCLEOTIDE SEQUENCE [LARGE SCALE GENOMIC DNA]</scope>
    <source>
        <strain evidence="2 3">LEV6574</strain>
    </source>
</reference>
<organism evidence="2 3">
    <name type="scientific">Synchytrium endobioticum</name>
    <dbReference type="NCBI Taxonomy" id="286115"/>
    <lineage>
        <taxon>Eukaryota</taxon>
        <taxon>Fungi</taxon>
        <taxon>Fungi incertae sedis</taxon>
        <taxon>Chytridiomycota</taxon>
        <taxon>Chytridiomycota incertae sedis</taxon>
        <taxon>Chytridiomycetes</taxon>
        <taxon>Synchytriales</taxon>
        <taxon>Synchytriaceae</taxon>
        <taxon>Synchytrium</taxon>
    </lineage>
</organism>
<keyword evidence="1" id="KW-0732">Signal</keyword>
<evidence type="ECO:0000256" key="1">
    <source>
        <dbReference type="SAM" id="SignalP"/>
    </source>
</evidence>
<dbReference type="AlphaFoldDB" id="A0A507D1G6"/>
<gene>
    <name evidence="2" type="ORF">SeLEV6574_g03935</name>
</gene>
<name>A0A507D1G6_9FUNG</name>